<comment type="cofactor">
    <cofactor evidence="1">
        <name>Mn(2+)</name>
        <dbReference type="ChEBI" id="CHEBI:29035"/>
    </cofactor>
</comment>
<name>A0ABX3NW05_9BACT</name>
<evidence type="ECO:0000256" key="10">
    <source>
        <dbReference type="ARBA" id="ARBA00023049"/>
    </source>
</evidence>
<dbReference type="PANTHER" id="PTHR31120:SF6">
    <property type="entry name" value="METALLOPROTEASE TIKI HOMOLOG"/>
    <property type="match status" value="1"/>
</dbReference>
<evidence type="ECO:0000256" key="7">
    <source>
        <dbReference type="ARBA" id="ARBA00022729"/>
    </source>
</evidence>
<comment type="cofactor">
    <cofactor evidence="2">
        <name>Co(2+)</name>
        <dbReference type="ChEBI" id="CHEBI:48828"/>
    </cofactor>
</comment>
<feature type="region of interest" description="Disordered" evidence="13">
    <location>
        <begin position="26"/>
        <end position="45"/>
    </location>
</feature>
<feature type="signal peptide" evidence="14">
    <location>
        <begin position="1"/>
        <end position="21"/>
    </location>
</feature>
<evidence type="ECO:0008006" key="17">
    <source>
        <dbReference type="Google" id="ProtNLM"/>
    </source>
</evidence>
<keyword evidence="11" id="KW-0472">Membrane</keyword>
<organism evidence="15 16">
    <name type="scientific">Niastella koreensis</name>
    <dbReference type="NCBI Taxonomy" id="354356"/>
    <lineage>
        <taxon>Bacteria</taxon>
        <taxon>Pseudomonadati</taxon>
        <taxon>Bacteroidota</taxon>
        <taxon>Chitinophagia</taxon>
        <taxon>Chitinophagales</taxon>
        <taxon>Chitinophagaceae</taxon>
        <taxon>Niastella</taxon>
    </lineage>
</organism>
<comment type="caution">
    <text evidence="15">The sequence shown here is derived from an EMBL/GenBank/DDBJ whole genome shotgun (WGS) entry which is preliminary data.</text>
</comment>
<feature type="chain" id="PRO_5046404372" description="GumN family protein" evidence="14">
    <location>
        <begin position="22"/>
        <end position="1305"/>
    </location>
</feature>
<keyword evidence="10" id="KW-0482">Metalloprotease</keyword>
<comment type="subcellular location">
    <subcellularLocation>
        <location evidence="3">Membrane</location>
        <topology evidence="3">Single-pass type I membrane protein</topology>
    </subcellularLocation>
</comment>
<dbReference type="Proteomes" id="UP000192277">
    <property type="component" value="Unassembled WGS sequence"/>
</dbReference>
<evidence type="ECO:0000256" key="9">
    <source>
        <dbReference type="ARBA" id="ARBA00022989"/>
    </source>
</evidence>
<evidence type="ECO:0000256" key="12">
    <source>
        <dbReference type="ARBA" id="ARBA00023180"/>
    </source>
</evidence>
<evidence type="ECO:0000256" key="6">
    <source>
        <dbReference type="ARBA" id="ARBA00022723"/>
    </source>
</evidence>
<keyword evidence="12" id="KW-0325">Glycoprotein</keyword>
<dbReference type="RefSeq" id="WP_041347265.1">
    <property type="nucleotide sequence ID" value="NZ_LWBO01000015.1"/>
</dbReference>
<keyword evidence="16" id="KW-1185">Reference proteome</keyword>
<evidence type="ECO:0000313" key="16">
    <source>
        <dbReference type="Proteomes" id="UP000192277"/>
    </source>
</evidence>
<evidence type="ECO:0000256" key="5">
    <source>
        <dbReference type="ARBA" id="ARBA00022692"/>
    </source>
</evidence>
<evidence type="ECO:0000313" key="15">
    <source>
        <dbReference type="EMBL" id="OQP46370.1"/>
    </source>
</evidence>
<evidence type="ECO:0000256" key="14">
    <source>
        <dbReference type="SAM" id="SignalP"/>
    </source>
</evidence>
<keyword evidence="5" id="KW-0812">Transmembrane</keyword>
<dbReference type="EMBL" id="LWBO01000015">
    <property type="protein sequence ID" value="OQP46370.1"/>
    <property type="molecule type" value="Genomic_DNA"/>
</dbReference>
<dbReference type="InterPro" id="IPR040230">
    <property type="entry name" value="TIKI1/2-like"/>
</dbReference>
<keyword evidence="4" id="KW-0645">Protease</keyword>
<protein>
    <recommendedName>
        <fullName evidence="17">GumN family protein</fullName>
    </recommendedName>
</protein>
<evidence type="ECO:0000256" key="2">
    <source>
        <dbReference type="ARBA" id="ARBA00001941"/>
    </source>
</evidence>
<gene>
    <name evidence="15" type="ORF">A4D02_31740</name>
</gene>
<evidence type="ECO:0000256" key="4">
    <source>
        <dbReference type="ARBA" id="ARBA00022670"/>
    </source>
</evidence>
<evidence type="ECO:0000256" key="11">
    <source>
        <dbReference type="ARBA" id="ARBA00023136"/>
    </source>
</evidence>
<evidence type="ECO:0000256" key="8">
    <source>
        <dbReference type="ARBA" id="ARBA00022801"/>
    </source>
</evidence>
<feature type="compositionally biased region" description="Pro residues" evidence="13">
    <location>
        <begin position="33"/>
        <end position="45"/>
    </location>
</feature>
<dbReference type="CDD" id="cd14789">
    <property type="entry name" value="Tiki"/>
    <property type="match status" value="1"/>
</dbReference>
<keyword evidence="7 14" id="KW-0732">Signal</keyword>
<keyword evidence="9" id="KW-1133">Transmembrane helix</keyword>
<keyword evidence="6" id="KW-0479">Metal-binding</keyword>
<sequence length="1305" mass="150078">MRKPISLLPVLLLAIFLPSMAQQPAHKPKTAAPLPPHPTPVVPKPGPKKYPSLLWEISGNGLKKPSYLFGTMHVSDKLAFHLGDSFYTAIKSADVVALETNPESWQDDYSQSVFFRGSNNRRGGASLANLYAANRWEWPADHMRITTFAIDRYEESIKAALAVEPSMINGMLYRTDGQRAEDFEEDTFLDMYIFQTGKKLGKRVSGVENFQESEKLVMEAYKAMLRDQNKKRRSYDYEGMMTNPKKVEDAYRKGDLDLLDSLESLTVFSDAFQEKFLYKRNEIQANSIDSIIRKMSLFVGVGAAHLPGKRGVIELLRQKGYTMRPVRMDDRNSLQKESVDKIRINSPFTTQTCDDGFYTVSIPGKKFYRFTDWNGLDVVQYADMVNGAYYMVTRIKTNSLSWEHSSDLVLKKVDSLLYENIPGKITKKTSITKNGYKGLDVINRTRRGDNQHYQIFVTPFEVILFKMSGNGEYVVSGNEAQDFFGSIRLKEYTSTGWQTWQPPTGGFSVQMPHTPALLKDNSFGTDRLEYAAYDAASDNSYLIMKANLHNYSFIEEDSFELNLMDESYGYSDFIDKELSHHFTTVNGYPALESKFKHKDGSFSSVKYVIQGPIYYAVIASYKTDNPNTQRFLQSFSITPFIYPAPTPRTDTTLYVTVTSPIYSKPDKKDESAGMEELLQLSNGGGADDDPDDYNLPTFGTRLISNDTIGEKILVMHFKVPPYAYKKDSTKLWKNAAVSSWFNDSTFIIKQNKLYRLPNGMQCRDIQLTDTNSSRLIIAKLFYNNGHFFSISTLTDTLTKQSALLSNFFSSFKPIDTLKGESLFTRKTDRFMKDLFSRDSLAVKRARKSLYQVGFDSLDVPLLKKAIDSLNWKMKDYLVLKRYFIESLGRLKDSSITTYLQKLYWKVKDTADWQSAILNALLNQRTKTSFIAFKDLVLQEPPITDDDYSYSRSSRISSVTVDIAPAPHSSSKSSYYGHWAPLFDTLALTKELFPDMLQLMNIDDYEDEMMNLLETMVDSGYLKAADYETSFPKLYLEAKQLLKKQLAKENKVKMEIALRKESPVASSYASDDDGDDAVSDAGNKELDRYAILLLPFYDKNQGVKSFFEQLQTTQDRRLRYNTFILLLRNKFKVPDSLFTQYAKEDLYRSELYSDLQTLKMLDKFPKQYKTQLEITRSLIAKPLDNYNKLDTIIYLDKLLVAYDNKKGYVYFFKYKRMRDDITWNVATVGMQPEKQDAVDVENDDFTSVEEDRRLDNDKPVKEQLQKMLKEMLYARRGSASVFYDARSFSLYRNYLSEMVKSQRYRD</sequence>
<proteinExistence type="predicted"/>
<evidence type="ECO:0000256" key="13">
    <source>
        <dbReference type="SAM" id="MobiDB-lite"/>
    </source>
</evidence>
<evidence type="ECO:0000256" key="3">
    <source>
        <dbReference type="ARBA" id="ARBA00004479"/>
    </source>
</evidence>
<accession>A0ABX3NW05</accession>
<reference evidence="15 16" key="1">
    <citation type="submission" date="2016-04" db="EMBL/GenBank/DDBJ databases">
        <authorList>
            <person name="Chen L."/>
            <person name="Zhuang W."/>
            <person name="Wang G."/>
        </authorList>
    </citation>
    <scope>NUCLEOTIDE SEQUENCE [LARGE SCALE GENOMIC DNA]</scope>
    <source>
        <strain evidence="16">GR20</strain>
    </source>
</reference>
<dbReference type="Pfam" id="PF01963">
    <property type="entry name" value="TraB_PrgY_gumN"/>
    <property type="match status" value="1"/>
</dbReference>
<evidence type="ECO:0000256" key="1">
    <source>
        <dbReference type="ARBA" id="ARBA00001936"/>
    </source>
</evidence>
<dbReference type="PANTHER" id="PTHR31120">
    <property type="entry name" value="METALLOPROTEASE TIKI"/>
    <property type="match status" value="1"/>
</dbReference>
<keyword evidence="8" id="KW-0378">Hydrolase</keyword>
<dbReference type="InterPro" id="IPR002816">
    <property type="entry name" value="TraB/PrgY/GumN_fam"/>
</dbReference>